<dbReference type="GO" id="GO:0016020">
    <property type="term" value="C:membrane"/>
    <property type="evidence" value="ECO:0007669"/>
    <property type="project" value="UniProtKB-SubCell"/>
</dbReference>
<dbReference type="PANTHER" id="PTHR47023:SF1">
    <property type="entry name" value="SEX PEPTIDE RECEPTOR"/>
    <property type="match status" value="1"/>
</dbReference>
<comment type="subcellular location">
    <subcellularLocation>
        <location evidence="1">Membrane</location>
    </subcellularLocation>
</comment>
<keyword evidence="8" id="KW-1185">Reference proteome</keyword>
<evidence type="ECO:0000313" key="8">
    <source>
        <dbReference type="Proteomes" id="UP001432027"/>
    </source>
</evidence>
<dbReference type="Pfam" id="PF10324">
    <property type="entry name" value="7TM_GPCR_Srw"/>
    <property type="match status" value="1"/>
</dbReference>
<gene>
    <name evidence="7" type="ORF">PENTCL1PPCAC_28873</name>
</gene>
<evidence type="ECO:0000256" key="3">
    <source>
        <dbReference type="ARBA" id="ARBA00022989"/>
    </source>
</evidence>
<dbReference type="PANTHER" id="PTHR47023">
    <property type="entry name" value="SEX PEPTIDE RECEPTOR"/>
    <property type="match status" value="1"/>
</dbReference>
<protein>
    <recommendedName>
        <fullName evidence="6">G-protein coupled receptors family 1 profile domain-containing protein</fullName>
    </recommendedName>
</protein>
<reference evidence="7" key="1">
    <citation type="submission" date="2023-10" db="EMBL/GenBank/DDBJ databases">
        <title>Genome assembly of Pristionchus species.</title>
        <authorList>
            <person name="Yoshida K."/>
            <person name="Sommer R.J."/>
        </authorList>
    </citation>
    <scope>NUCLEOTIDE SEQUENCE</scope>
    <source>
        <strain evidence="7">RS0144</strain>
    </source>
</reference>
<feature type="transmembrane region" description="Helical" evidence="5">
    <location>
        <begin position="92"/>
        <end position="117"/>
    </location>
</feature>
<dbReference type="EMBL" id="BTSX01000006">
    <property type="protein sequence ID" value="GMT06699.1"/>
    <property type="molecule type" value="Genomic_DNA"/>
</dbReference>
<keyword evidence="3 5" id="KW-1133">Transmembrane helix</keyword>
<feature type="transmembrane region" description="Helical" evidence="5">
    <location>
        <begin position="137"/>
        <end position="158"/>
    </location>
</feature>
<dbReference type="GO" id="GO:0008528">
    <property type="term" value="F:G protein-coupled peptide receptor activity"/>
    <property type="evidence" value="ECO:0007669"/>
    <property type="project" value="InterPro"/>
</dbReference>
<dbReference type="InterPro" id="IPR017452">
    <property type="entry name" value="GPCR_Rhodpsn_7TM"/>
</dbReference>
<keyword evidence="2 5" id="KW-0812">Transmembrane</keyword>
<dbReference type="SUPFAM" id="SSF81321">
    <property type="entry name" value="Family A G protein-coupled receptor-like"/>
    <property type="match status" value="1"/>
</dbReference>
<sequence>LGLVNETMAGSANVIYPQSMWDPAWSWAVEMQDPPFHNPHAVLINISLIQPPYVTKPLYAVVVPTIILVSLVTNSLAFFVMGQKNLRTPTNVVLVTMAWSELLTGVSSLPWSIYYLWQKITPDHEMTDFWCSWHQVFALHLPAFFHTTSIWLTCYLAIQRFFFVFFPAFMIGYTNKTNLKFIIGIISWAILSEIPKIFMKILDNYPGKSGKMYCLQTHREFIDWIIGFNNYNMYGYFYKLVFVHIVPCFLLVFFTIVLFVKIKLQEQKRKELL</sequence>
<feature type="non-terminal residue" evidence="7">
    <location>
        <position position="273"/>
    </location>
</feature>
<evidence type="ECO:0000313" key="7">
    <source>
        <dbReference type="EMBL" id="GMT06699.1"/>
    </source>
</evidence>
<dbReference type="PRINTS" id="PR00237">
    <property type="entry name" value="GPCRRHODOPSN"/>
</dbReference>
<evidence type="ECO:0000256" key="5">
    <source>
        <dbReference type="SAM" id="Phobius"/>
    </source>
</evidence>
<organism evidence="7 8">
    <name type="scientific">Pristionchus entomophagus</name>
    <dbReference type="NCBI Taxonomy" id="358040"/>
    <lineage>
        <taxon>Eukaryota</taxon>
        <taxon>Metazoa</taxon>
        <taxon>Ecdysozoa</taxon>
        <taxon>Nematoda</taxon>
        <taxon>Chromadorea</taxon>
        <taxon>Rhabditida</taxon>
        <taxon>Rhabditina</taxon>
        <taxon>Diplogasteromorpha</taxon>
        <taxon>Diplogasteroidea</taxon>
        <taxon>Neodiplogasteridae</taxon>
        <taxon>Pristionchus</taxon>
    </lineage>
</organism>
<name>A0AAV5UL93_9BILA</name>
<evidence type="ECO:0000256" key="4">
    <source>
        <dbReference type="ARBA" id="ARBA00023136"/>
    </source>
</evidence>
<evidence type="ECO:0000259" key="6">
    <source>
        <dbReference type="PROSITE" id="PS50262"/>
    </source>
</evidence>
<feature type="transmembrane region" description="Helical" evidence="5">
    <location>
        <begin position="236"/>
        <end position="260"/>
    </location>
</feature>
<proteinExistence type="predicted"/>
<dbReference type="Gene3D" id="1.20.1070.10">
    <property type="entry name" value="Rhodopsin 7-helix transmembrane proteins"/>
    <property type="match status" value="1"/>
</dbReference>
<keyword evidence="4 5" id="KW-0472">Membrane</keyword>
<accession>A0AAV5UL93</accession>
<feature type="transmembrane region" description="Helical" evidence="5">
    <location>
        <begin position="179"/>
        <end position="198"/>
    </location>
</feature>
<evidence type="ECO:0000256" key="1">
    <source>
        <dbReference type="ARBA" id="ARBA00004370"/>
    </source>
</evidence>
<dbReference type="InterPro" id="IPR053071">
    <property type="entry name" value="GPCR1-related_rcpt"/>
</dbReference>
<dbReference type="InterPro" id="IPR019427">
    <property type="entry name" value="7TM_GPCR_serpentine_rcpt_Srw"/>
</dbReference>
<comment type="caution">
    <text evidence="7">The sequence shown here is derived from an EMBL/GenBank/DDBJ whole genome shotgun (WGS) entry which is preliminary data.</text>
</comment>
<evidence type="ECO:0000256" key="2">
    <source>
        <dbReference type="ARBA" id="ARBA00022692"/>
    </source>
</evidence>
<feature type="non-terminal residue" evidence="7">
    <location>
        <position position="1"/>
    </location>
</feature>
<feature type="domain" description="G-protein coupled receptors family 1 profile" evidence="6">
    <location>
        <begin position="73"/>
        <end position="273"/>
    </location>
</feature>
<dbReference type="AlphaFoldDB" id="A0AAV5UL93"/>
<dbReference type="PROSITE" id="PS50262">
    <property type="entry name" value="G_PROTEIN_RECEP_F1_2"/>
    <property type="match status" value="1"/>
</dbReference>
<dbReference type="InterPro" id="IPR000276">
    <property type="entry name" value="GPCR_Rhodpsn"/>
</dbReference>
<dbReference type="Proteomes" id="UP001432027">
    <property type="component" value="Unassembled WGS sequence"/>
</dbReference>
<feature type="transmembrane region" description="Helical" evidence="5">
    <location>
        <begin position="58"/>
        <end position="80"/>
    </location>
</feature>